<dbReference type="PANTHER" id="PTHR48094:SF11">
    <property type="entry name" value="GLUTATHIONE-INDEPENDENT GLYOXALASE HSP31-RELATED"/>
    <property type="match status" value="1"/>
</dbReference>
<sequence>MKKIMIVNTSHHQFDGFDKETGLWLSELVHFYDVFHNDPDYQVDLYNIKGGETPLDPVSLNRVILDTLSQSYYENDVFMHKLKHLPAVSEADPSQYDVIYFTGGHGVMYDFTGNPYIEEAVNTIYDNGGIISSVCHGTCALLEVKRPNHRFFIDGKTLTGFSNAEEIIANRKKYVPFALETALKVKEAKYRKSKIPMKGYIEVEGQLITGQNPASAKLVAQAVKEALA</sequence>
<dbReference type="EMBL" id="QKYD01000037">
    <property type="protein sequence ID" value="REI24428.1"/>
    <property type="molecule type" value="Genomic_DNA"/>
</dbReference>
<dbReference type="AlphaFoldDB" id="A0AAX1RXY5"/>
<dbReference type="InterPro" id="IPR002818">
    <property type="entry name" value="DJ-1/PfpI"/>
</dbReference>
<gene>
    <name evidence="5" type="ORF">DOS76_02060</name>
</gene>
<evidence type="ECO:0000256" key="1">
    <source>
        <dbReference type="ARBA" id="ARBA00023016"/>
    </source>
</evidence>
<dbReference type="PANTHER" id="PTHR48094">
    <property type="entry name" value="PROTEIN/NUCLEIC ACID DEGLYCASE DJ-1-RELATED"/>
    <property type="match status" value="1"/>
</dbReference>
<dbReference type="Proteomes" id="UP000256337">
    <property type="component" value="Unassembled WGS sequence"/>
</dbReference>
<dbReference type="RefSeq" id="WP_115855745.1">
    <property type="nucleotide sequence ID" value="NZ_CAJUZR010000071.1"/>
</dbReference>
<organism evidence="5 6">
    <name type="scientific">Staphylococcus felis</name>
    <dbReference type="NCBI Taxonomy" id="46127"/>
    <lineage>
        <taxon>Bacteria</taxon>
        <taxon>Bacillati</taxon>
        <taxon>Bacillota</taxon>
        <taxon>Bacilli</taxon>
        <taxon>Bacillales</taxon>
        <taxon>Staphylococcaceae</taxon>
        <taxon>Staphylococcus</taxon>
    </lineage>
</organism>
<dbReference type="Pfam" id="PF01965">
    <property type="entry name" value="DJ-1_PfpI"/>
    <property type="match status" value="1"/>
</dbReference>
<feature type="domain" description="DJ-1/PfpI" evidence="4">
    <location>
        <begin position="88"/>
        <end position="218"/>
    </location>
</feature>
<evidence type="ECO:0000256" key="3">
    <source>
        <dbReference type="ARBA" id="ARBA00038493"/>
    </source>
</evidence>
<dbReference type="CDD" id="cd03141">
    <property type="entry name" value="GATase1_Hsp31_like"/>
    <property type="match status" value="1"/>
</dbReference>
<dbReference type="InterPro" id="IPR029062">
    <property type="entry name" value="Class_I_gatase-like"/>
</dbReference>
<protein>
    <submittedName>
        <fullName evidence="5">Type 1 glutamine amidotransferase domain-containing protein</fullName>
    </submittedName>
</protein>
<evidence type="ECO:0000256" key="2">
    <source>
        <dbReference type="ARBA" id="ARBA00023239"/>
    </source>
</evidence>
<evidence type="ECO:0000259" key="4">
    <source>
        <dbReference type="Pfam" id="PF01965"/>
    </source>
</evidence>
<dbReference type="SUPFAM" id="SSF52317">
    <property type="entry name" value="Class I glutamine amidotransferase-like"/>
    <property type="match status" value="1"/>
</dbReference>
<reference evidence="5 6" key="1">
    <citation type="journal article" date="2018" name="Vet. Microbiol.">
        <title>Characterisation of Staphylococcus felis isolated from cats using whole genome sequencing.</title>
        <authorList>
            <person name="Worthing K."/>
            <person name="Pang S."/>
            <person name="Trott D.J."/>
            <person name="Abraham S."/>
            <person name="Coombs G.W."/>
            <person name="Jordan D."/>
            <person name="McIntyre L."/>
            <person name="Davies M.R."/>
            <person name="Norris J."/>
        </authorList>
    </citation>
    <scope>NUCLEOTIDE SEQUENCE [LARGE SCALE GENOMIC DNA]</scope>
    <source>
        <strain evidence="5 6">F25</strain>
    </source>
</reference>
<dbReference type="InterPro" id="IPR050325">
    <property type="entry name" value="Prot/Nucl_acid_deglycase"/>
</dbReference>
<evidence type="ECO:0000313" key="6">
    <source>
        <dbReference type="Proteomes" id="UP000256337"/>
    </source>
</evidence>
<proteinExistence type="inferred from homology"/>
<keyword evidence="2" id="KW-0456">Lyase</keyword>
<accession>A0AAX1RXY5</accession>
<dbReference type="Gene3D" id="3.40.50.880">
    <property type="match status" value="1"/>
</dbReference>
<dbReference type="GO" id="GO:0019243">
    <property type="term" value="P:methylglyoxal catabolic process to D-lactate via S-lactoyl-glutathione"/>
    <property type="evidence" value="ECO:0007669"/>
    <property type="project" value="TreeGrafter"/>
</dbReference>
<keyword evidence="1" id="KW-0346">Stress response</keyword>
<evidence type="ECO:0000313" key="5">
    <source>
        <dbReference type="EMBL" id="REI24428.1"/>
    </source>
</evidence>
<name>A0AAX1RXY5_9STAP</name>
<dbReference type="GO" id="GO:0019172">
    <property type="term" value="F:glyoxalase III activity"/>
    <property type="evidence" value="ECO:0007669"/>
    <property type="project" value="TreeGrafter"/>
</dbReference>
<comment type="caution">
    <text evidence="5">The sequence shown here is derived from an EMBL/GenBank/DDBJ whole genome shotgun (WGS) entry which is preliminary data.</text>
</comment>
<comment type="similarity">
    <text evidence="3">Belongs to the peptidase C56 family. HSP31-like subfamily.</text>
</comment>
<dbReference type="GO" id="GO:0005737">
    <property type="term" value="C:cytoplasm"/>
    <property type="evidence" value="ECO:0007669"/>
    <property type="project" value="TreeGrafter"/>
</dbReference>
<keyword evidence="5" id="KW-0315">Glutamine amidotransferase</keyword>